<dbReference type="SUPFAM" id="SSF53706">
    <property type="entry name" value="Formate dehydrogenase/DMSO reductase, domains 1-3"/>
    <property type="match status" value="1"/>
</dbReference>
<dbReference type="STRING" id="1346791.M529_07485"/>
<dbReference type="Gene3D" id="3.40.50.740">
    <property type="match status" value="1"/>
</dbReference>
<dbReference type="eggNOG" id="COG0243">
    <property type="taxonomic scope" value="Bacteria"/>
</dbReference>
<feature type="domain" description="Molybdopterin oxidoreductase" evidence="2">
    <location>
        <begin position="40"/>
        <end position="437"/>
    </location>
</feature>
<protein>
    <recommendedName>
        <fullName evidence="2">Molybdopterin oxidoreductase domain-containing protein</fullName>
    </recommendedName>
</protein>
<dbReference type="AlphaFoldDB" id="T0J7Q3"/>
<dbReference type="EMBL" id="AUWY01000057">
    <property type="protein sequence ID" value="EQB32872.1"/>
    <property type="molecule type" value="Genomic_DNA"/>
</dbReference>
<organism evidence="3 4">
    <name type="scientific">Sphingobium ummariense RL-3</name>
    <dbReference type="NCBI Taxonomy" id="1346791"/>
    <lineage>
        <taxon>Bacteria</taxon>
        <taxon>Pseudomonadati</taxon>
        <taxon>Pseudomonadota</taxon>
        <taxon>Alphaproteobacteria</taxon>
        <taxon>Sphingomonadales</taxon>
        <taxon>Sphingomonadaceae</taxon>
        <taxon>Sphingobium</taxon>
    </lineage>
</organism>
<keyword evidence="1" id="KW-0560">Oxidoreductase</keyword>
<dbReference type="PANTHER" id="PTHR43105:SF9">
    <property type="entry name" value="NADPH-FE(3+) OXIDOREDUCTASE SUBUNIT ALPHA"/>
    <property type="match status" value="1"/>
</dbReference>
<dbReference type="Proteomes" id="UP000015523">
    <property type="component" value="Unassembled WGS sequence"/>
</dbReference>
<dbReference type="InterPro" id="IPR050123">
    <property type="entry name" value="Prok_molybdopt-oxidoreductase"/>
</dbReference>
<evidence type="ECO:0000256" key="1">
    <source>
        <dbReference type="ARBA" id="ARBA00023002"/>
    </source>
</evidence>
<evidence type="ECO:0000313" key="3">
    <source>
        <dbReference type="EMBL" id="EQB32872.1"/>
    </source>
</evidence>
<gene>
    <name evidence="3" type="ORF">M529_07485</name>
</gene>
<dbReference type="Pfam" id="PF00384">
    <property type="entry name" value="Molybdopterin"/>
    <property type="match status" value="1"/>
</dbReference>
<evidence type="ECO:0000313" key="4">
    <source>
        <dbReference type="Proteomes" id="UP000015523"/>
    </source>
</evidence>
<reference evidence="3 4" key="1">
    <citation type="journal article" date="2013" name="Genome Announc.">
        <title>Draft Genome Sequence of Sphingobium ummariense Strain RL-3, a Hexachlorocyclohexane-Degrading Bacterium.</title>
        <authorList>
            <person name="Kohli P."/>
            <person name="Dua A."/>
            <person name="Sangwan N."/>
            <person name="Oldach P."/>
            <person name="Khurana J.P."/>
            <person name="Lal R."/>
        </authorList>
    </citation>
    <scope>NUCLEOTIDE SEQUENCE [LARGE SCALE GENOMIC DNA]</scope>
    <source>
        <strain evidence="3 4">RL-3</strain>
    </source>
</reference>
<dbReference type="GO" id="GO:0016491">
    <property type="term" value="F:oxidoreductase activity"/>
    <property type="evidence" value="ECO:0007669"/>
    <property type="project" value="UniProtKB-KW"/>
</dbReference>
<name>T0J7Q3_9SPHN</name>
<accession>T0J7Q3</accession>
<evidence type="ECO:0000259" key="2">
    <source>
        <dbReference type="Pfam" id="PF00384"/>
    </source>
</evidence>
<keyword evidence="4" id="KW-1185">Reference proteome</keyword>
<sequence length="516" mass="55663">MVEGDRMHPANGGLLCPVGEALAGPRRMEGRLLGPLVDGRAVGWDRAIAQAARRLRDVIGRHGPGSVALHVGGDLTTEDYYAANKLMKGFIGSAHIDAPWSTDGAMVAHRRIFGEDVVPAALEDVDRADLILVVGARGLDDHPVLEDRVRAAGDEKAHLVLIGTGGSLPDGAIRLPAPRGSEARLLAGLLRHCWDAGLLDLDWLARHVAVPDGFWAGLQAGHDLWSVARACGLSPAELRAFYDLFAASRATVTLFNPLDEPDALAAAILNLHVATGRIGRPGCVPFALATSANAMGGREVGCMASILAAHQPFSPDVVARVARFWAAPAMSTGPGLEGEALLQAIRDGEVRALWSLGGADTHWLREAAHHAPLVLLSTGQQAMAALDGVDIAFPSADWAERDGTLTSADRLIGRQRRIFPLAGEAKPHWWIVTRLAQAMGWRDAFHYERPADIYREHVRLTAYHNEGGRLLDLRRHAPISNPAYEELTPWRWGELPFDGGRFPTVDGRARLVPSWE</sequence>
<dbReference type="GO" id="GO:0016020">
    <property type="term" value="C:membrane"/>
    <property type="evidence" value="ECO:0007669"/>
    <property type="project" value="TreeGrafter"/>
</dbReference>
<dbReference type="InterPro" id="IPR006656">
    <property type="entry name" value="Mopterin_OxRdtase"/>
</dbReference>
<comment type="caution">
    <text evidence="3">The sequence shown here is derived from an EMBL/GenBank/DDBJ whole genome shotgun (WGS) entry which is preliminary data.</text>
</comment>
<dbReference type="PANTHER" id="PTHR43105">
    <property type="entry name" value="RESPIRATORY NITRATE REDUCTASE"/>
    <property type="match status" value="1"/>
</dbReference>
<proteinExistence type="predicted"/>
<dbReference type="PATRIC" id="fig|1346791.3.peg.1433"/>
<dbReference type="Gene3D" id="3.40.228.10">
    <property type="entry name" value="Dimethylsulfoxide Reductase, domain 2"/>
    <property type="match status" value="1"/>
</dbReference>